<protein>
    <submittedName>
        <fullName evidence="1">Uncharacterized protein</fullName>
    </submittedName>
</protein>
<organism evidence="1 2">
    <name type="scientific">Bacillus phage Wes44</name>
    <dbReference type="NCBI Taxonomy" id="2283012"/>
    <lineage>
        <taxon>Viruses</taxon>
        <taxon>Duplodnaviria</taxon>
        <taxon>Heunggongvirae</taxon>
        <taxon>Uroviricota</taxon>
        <taxon>Caudoviricetes</taxon>
        <taxon>Gutmannvirinae</taxon>
        <taxon>Carmenvirus</taxon>
        <taxon>Carmenvirus Wes44</taxon>
    </lineage>
</organism>
<evidence type="ECO:0000313" key="1">
    <source>
        <dbReference type="EMBL" id="AXN58325.1"/>
    </source>
</evidence>
<reference evidence="2" key="1">
    <citation type="submission" date="2018-07" db="EMBL/GenBank/DDBJ databases">
        <authorList>
            <person name="Himelright M."/>
            <person name="Eisemann E."/>
            <person name="Alder H."/>
            <person name="Craig M."/>
            <person name="Clem A."/>
            <person name="Temple L."/>
        </authorList>
    </citation>
    <scope>NUCLEOTIDE SEQUENCE [LARGE SCALE GENOMIC DNA]</scope>
</reference>
<dbReference type="Proteomes" id="UP000260494">
    <property type="component" value="Segment"/>
</dbReference>
<keyword evidence="2" id="KW-1185">Reference proteome</keyword>
<evidence type="ECO:0000313" key="2">
    <source>
        <dbReference type="Proteomes" id="UP000260494"/>
    </source>
</evidence>
<accession>A0A346FK20</accession>
<proteinExistence type="predicted"/>
<name>A0A346FK20_9CAUD</name>
<sequence length="41" mass="4678">MLTHGFSRVAILNALLSYGYNSMVAKLYVERFEAKNKIKIS</sequence>
<dbReference type="EMBL" id="MH598512">
    <property type="protein sequence ID" value="AXN58325.1"/>
    <property type="molecule type" value="Genomic_DNA"/>
</dbReference>
<gene>
    <name evidence="1" type="ORF">Wes44_16</name>
</gene>